<dbReference type="SMART" id="SM00530">
    <property type="entry name" value="HTH_XRE"/>
    <property type="match status" value="1"/>
</dbReference>
<dbReference type="EMBL" id="JAUUUU010000007">
    <property type="protein sequence ID" value="MDP1521447.1"/>
    <property type="molecule type" value="Genomic_DNA"/>
</dbReference>
<dbReference type="RefSeq" id="WP_305171111.1">
    <property type="nucleotide sequence ID" value="NZ_JAUUUU010000007.1"/>
</dbReference>
<keyword evidence="3" id="KW-1185">Reference proteome</keyword>
<dbReference type="AlphaFoldDB" id="A0AAW8B4V9"/>
<evidence type="ECO:0000313" key="2">
    <source>
        <dbReference type="EMBL" id="MDP1521447.1"/>
    </source>
</evidence>
<dbReference type="Gene3D" id="1.10.260.40">
    <property type="entry name" value="lambda repressor-like DNA-binding domains"/>
    <property type="match status" value="1"/>
</dbReference>
<dbReference type="InterPro" id="IPR010982">
    <property type="entry name" value="Lambda_DNA-bd_dom_sf"/>
</dbReference>
<feature type="domain" description="HTH cro/C1-type" evidence="1">
    <location>
        <begin position="5"/>
        <end position="58"/>
    </location>
</feature>
<protein>
    <submittedName>
        <fullName evidence="2">Helix-turn-helix transcriptional regulator</fullName>
    </submittedName>
</protein>
<evidence type="ECO:0000313" key="3">
    <source>
        <dbReference type="Proteomes" id="UP001178354"/>
    </source>
</evidence>
<reference evidence="2" key="1">
    <citation type="journal article" date="2010" name="Int. J. Syst. Evol. Microbiol.">
        <title>Porticoccus litoralis gen. nov., sp. nov., a gammaproteobacterium isolated from the Yellow Sea.</title>
        <authorList>
            <person name="Oh H.M."/>
            <person name="Kim H."/>
            <person name="Kim K.M."/>
            <person name="Min G.S."/>
            <person name="Cho J.C."/>
        </authorList>
    </citation>
    <scope>NUCLEOTIDE SEQUENCE</scope>
    <source>
        <strain evidence="2">DSM 25064</strain>
    </source>
</reference>
<dbReference type="PROSITE" id="PS50943">
    <property type="entry name" value="HTH_CROC1"/>
    <property type="match status" value="1"/>
</dbReference>
<dbReference type="Pfam" id="PF01381">
    <property type="entry name" value="HTH_3"/>
    <property type="match status" value="1"/>
</dbReference>
<reference evidence="2" key="2">
    <citation type="submission" date="2023-08" db="EMBL/GenBank/DDBJ databases">
        <authorList>
            <person name="Luo J."/>
        </authorList>
    </citation>
    <scope>NUCLEOTIDE SEQUENCE</scope>
    <source>
        <strain evidence="2">DSM 25064</strain>
    </source>
</reference>
<name>A0AAW8B4V9_9GAMM</name>
<dbReference type="CDD" id="cd00093">
    <property type="entry name" value="HTH_XRE"/>
    <property type="match status" value="1"/>
</dbReference>
<proteinExistence type="predicted"/>
<gene>
    <name evidence="2" type="ORF">Q8A57_10745</name>
</gene>
<comment type="caution">
    <text evidence="2">The sequence shown here is derived from an EMBL/GenBank/DDBJ whole genome shotgun (WGS) entry which is preliminary data.</text>
</comment>
<organism evidence="2 3">
    <name type="scientific">Porticoccus litoralis</name>
    <dbReference type="NCBI Taxonomy" id="434086"/>
    <lineage>
        <taxon>Bacteria</taxon>
        <taxon>Pseudomonadati</taxon>
        <taxon>Pseudomonadota</taxon>
        <taxon>Gammaproteobacteria</taxon>
        <taxon>Cellvibrionales</taxon>
        <taxon>Porticoccaceae</taxon>
        <taxon>Porticoccus</taxon>
    </lineage>
</organism>
<sequence length="103" mass="11537">MAYRIRTTRQQSGLSQAQLATETRLTQQMISKLESGQSRSTSAIFAIARALGVCAEWLWLGGDKTISQPFDHDLARAWQNLSEEQRAEISDHIMSLSTELPSK</sequence>
<dbReference type="Proteomes" id="UP001178354">
    <property type="component" value="Unassembled WGS sequence"/>
</dbReference>
<accession>A0AAW8B4V9</accession>
<dbReference type="SUPFAM" id="SSF47413">
    <property type="entry name" value="lambda repressor-like DNA-binding domains"/>
    <property type="match status" value="1"/>
</dbReference>
<dbReference type="GO" id="GO:0003677">
    <property type="term" value="F:DNA binding"/>
    <property type="evidence" value="ECO:0007669"/>
    <property type="project" value="InterPro"/>
</dbReference>
<dbReference type="InterPro" id="IPR001387">
    <property type="entry name" value="Cro/C1-type_HTH"/>
</dbReference>
<evidence type="ECO:0000259" key="1">
    <source>
        <dbReference type="PROSITE" id="PS50943"/>
    </source>
</evidence>